<accession>A0A813J1F7</accession>
<dbReference type="Proteomes" id="UP000626109">
    <property type="component" value="Unassembled WGS sequence"/>
</dbReference>
<organism evidence="2 3">
    <name type="scientific">Polarella glacialis</name>
    <name type="common">Dinoflagellate</name>
    <dbReference type="NCBI Taxonomy" id="89957"/>
    <lineage>
        <taxon>Eukaryota</taxon>
        <taxon>Sar</taxon>
        <taxon>Alveolata</taxon>
        <taxon>Dinophyceae</taxon>
        <taxon>Suessiales</taxon>
        <taxon>Suessiaceae</taxon>
        <taxon>Polarella</taxon>
    </lineage>
</organism>
<dbReference type="EMBL" id="CAJNNW010022738">
    <property type="protein sequence ID" value="CAE8669733.1"/>
    <property type="molecule type" value="Genomic_DNA"/>
</dbReference>
<feature type="region of interest" description="Disordered" evidence="1">
    <location>
        <begin position="102"/>
        <end position="145"/>
    </location>
</feature>
<protein>
    <submittedName>
        <fullName evidence="2">Uncharacterized protein</fullName>
    </submittedName>
</protein>
<evidence type="ECO:0000256" key="1">
    <source>
        <dbReference type="SAM" id="MobiDB-lite"/>
    </source>
</evidence>
<evidence type="ECO:0000313" key="3">
    <source>
        <dbReference type="Proteomes" id="UP000626109"/>
    </source>
</evidence>
<gene>
    <name evidence="2" type="ORF">PGLA2088_LOCUS17262</name>
</gene>
<proteinExistence type="predicted"/>
<evidence type="ECO:0000313" key="2">
    <source>
        <dbReference type="EMBL" id="CAE8669733.1"/>
    </source>
</evidence>
<dbReference type="AlphaFoldDB" id="A0A813J1F7"/>
<reference evidence="2" key="1">
    <citation type="submission" date="2021-02" db="EMBL/GenBank/DDBJ databases">
        <authorList>
            <person name="Dougan E. K."/>
            <person name="Rhodes N."/>
            <person name="Thang M."/>
            <person name="Chan C."/>
        </authorList>
    </citation>
    <scope>NUCLEOTIDE SEQUENCE</scope>
</reference>
<name>A0A813J1F7_POLGL</name>
<comment type="caution">
    <text evidence="2">The sequence shown here is derived from an EMBL/GenBank/DDBJ whole genome shotgun (WGS) entry which is preliminary data.</text>
</comment>
<sequence length="164" mass="17813">DKRSDEAQLFPVVGRFCWAGFLLDSSNSNSHNSSHNNDSNMLHYTNCPSPPWRCSGCSAAHNASGQPWSLHLQRSDADDTKTVPGQHSCNLERQSHADAAIGKGGETVHPTACTHDSAGASSEHRRLRQPAHGPAANDNNNINNSKPTEVLLLWAAVALGWWRL</sequence>
<feature type="non-terminal residue" evidence="2">
    <location>
        <position position="1"/>
    </location>
</feature>